<dbReference type="Proteomes" id="UP000198781">
    <property type="component" value="Unassembled WGS sequence"/>
</dbReference>
<accession>A0A1G6L8V0</accession>
<dbReference type="OrthoDB" id="9125293at2"/>
<organism evidence="2 3">
    <name type="scientific">Paracidovorax valerianellae</name>
    <dbReference type="NCBI Taxonomy" id="187868"/>
    <lineage>
        <taxon>Bacteria</taxon>
        <taxon>Pseudomonadati</taxon>
        <taxon>Pseudomonadota</taxon>
        <taxon>Betaproteobacteria</taxon>
        <taxon>Burkholderiales</taxon>
        <taxon>Comamonadaceae</taxon>
        <taxon>Paracidovorax</taxon>
    </lineage>
</organism>
<keyword evidence="3" id="KW-1185">Reference proteome</keyword>
<evidence type="ECO:0000313" key="3">
    <source>
        <dbReference type="Proteomes" id="UP000198781"/>
    </source>
</evidence>
<reference evidence="2 3" key="1">
    <citation type="submission" date="2016-10" db="EMBL/GenBank/DDBJ databases">
        <authorList>
            <person name="de Groot N.N."/>
        </authorList>
    </citation>
    <scope>NUCLEOTIDE SEQUENCE [LARGE SCALE GENOMIC DNA]</scope>
    <source>
        <strain evidence="2 3">DSM 16619</strain>
    </source>
</reference>
<gene>
    <name evidence="2" type="ORF">SAMN05192589_10299</name>
</gene>
<proteinExistence type="predicted"/>
<dbReference type="EMBL" id="FMZC01000002">
    <property type="protein sequence ID" value="SDC39611.1"/>
    <property type="molecule type" value="Genomic_DNA"/>
</dbReference>
<evidence type="ECO:0000256" key="1">
    <source>
        <dbReference type="SAM" id="MobiDB-lite"/>
    </source>
</evidence>
<dbReference type="AlphaFoldDB" id="A0A1G6L8V0"/>
<name>A0A1G6L8V0_9BURK</name>
<feature type="region of interest" description="Disordered" evidence="1">
    <location>
        <begin position="379"/>
        <end position="427"/>
    </location>
</feature>
<dbReference type="STRING" id="187868.SAMN05192589_10299"/>
<feature type="compositionally biased region" description="Basic residues" evidence="1">
    <location>
        <begin position="405"/>
        <end position="418"/>
    </location>
</feature>
<sequence length="480" mass="53533">MRLLKVVMLGDPSESRILALPFGVYGPNGEFLGQGVVSIDQPARIELTREANILSRVHVVAVRPNGNQLQASARLRDEPDHETEVTLEAGRQSPHEWLQWVTPFRSLAHLASPAGDGFLSAGRRRVGAVWVTLWQFRRGRWQAIEASPQTQYRSDGVRMIVLDVPSEPHLLQIGGDDVAWRLVSLPPGGQVRVALTRRAADSGDTIDVTVGRQKPGNDLIMSYLSRGETDQATSLAETWRAADLALYAKVEDPVSAAAGAYVLLKLNRLQGRRGWVKNLFNWFPYLADGPIVAAALELQRPQTDLKRVRELIVQAMQRGLPVFSMGLSILVETMAAIHRGRRESLSFQANYQTARALLQAQASKGPYLTFYGRSPVEPSPNRVFGDSGAPRVETAPQRLGDGSTRVRRIGPPKVRRSPPRSVSPPLPVAYEREPLDLLRQDWLSIEDRLSMQNYRDIQFSRNDLNIQRSRNALRVFEGDE</sequence>
<dbReference type="RefSeq" id="WP_139160309.1">
    <property type="nucleotide sequence ID" value="NZ_FMZC01000002.1"/>
</dbReference>
<protein>
    <submittedName>
        <fullName evidence="2">Uncharacterized protein</fullName>
    </submittedName>
</protein>
<evidence type="ECO:0000313" key="2">
    <source>
        <dbReference type="EMBL" id="SDC39611.1"/>
    </source>
</evidence>